<dbReference type="InterPro" id="IPR011047">
    <property type="entry name" value="Quinoprotein_ADH-like_sf"/>
</dbReference>
<dbReference type="KEGG" id="gax:Pan161_44790"/>
<dbReference type="PANTHER" id="PTHR34512:SF30">
    <property type="entry name" value="OUTER MEMBRANE PROTEIN ASSEMBLY FACTOR BAMB"/>
    <property type="match status" value="1"/>
</dbReference>
<dbReference type="Proteomes" id="UP000316855">
    <property type="component" value="Chromosome"/>
</dbReference>
<dbReference type="InterPro" id="IPR015943">
    <property type="entry name" value="WD40/YVTN_repeat-like_dom_sf"/>
</dbReference>
<dbReference type="PANTHER" id="PTHR34512">
    <property type="entry name" value="CELL SURFACE PROTEIN"/>
    <property type="match status" value="1"/>
</dbReference>
<dbReference type="SUPFAM" id="SSF50998">
    <property type="entry name" value="Quinoprotein alcohol dehydrogenase-like"/>
    <property type="match status" value="1"/>
</dbReference>
<protein>
    <submittedName>
        <fullName evidence="3">Outer membrane biogenesis protein BamB</fullName>
    </submittedName>
</protein>
<dbReference type="SMART" id="SM00564">
    <property type="entry name" value="PQQ"/>
    <property type="match status" value="5"/>
</dbReference>
<sequence precursor="true">MRRINMVLVGSVVLFLTASLASAGDWAHWRGPEHNGISRETNLVADWNLDGKNILWKSDIGGRSAPIILDGRVYLNCRTHHDVTDPVEKIHAREQVVCWDAKNGDLLWKDEFNVFQTDIPSPRVGWASMAGDTETGNVFVHSVSGLFRCYSPEGKILWETSLAEDYGKISGYGGRTQTPVVDENRVIVSFLQLNWGKTASPPPKQAYYAFDKKTGKLLWTAAPGGAPLDTNYSVPIVTVIDGTRMLIAGNADGGCYAMNARTGETLWGFQMSKRGLNTSPVADGKYVYISHGEDNIDTVDFGRVQCIDGSLRGDITKTGSVWRVDGIKAGYTSLLVKDGILYVVADTGRMYAYDSKDGKELWTYNLGTVGKGSPVWADGKLYVMEVNGNIHILKPSREKCEELSHVQLLARVDKGMDEIYASPAIADGRIYFVTRDRTICIGDKNRKPSSDPVPPLAEEKPMQDKIASIQLVPYEVAVTQGEKIDYEILAYDANGRFIKKVDAKLTPGPGMEAVKVDGMSVTTPSDLKAPAAGTVSVKVGDATSEARIRVFPPLPWKFDAQGLKGKQVPPAWVNAFLKLQPNEVDGTTAFKSSPGKGRPSASIWLGPSNMSELAPNGYTVQADVYLKEQKRKLASLGVTVNRYDLILKGNSSKLAIQSWAPHKRMAKEVKFRANPDTWYTMKLKVDIKDGQAVVKGKAWPRDKPEPEEWTIEATDPHANTEGSPGIYLYRLADGYIDNIIVSEDK</sequence>
<feature type="signal peptide" evidence="1">
    <location>
        <begin position="1"/>
        <end position="23"/>
    </location>
</feature>
<evidence type="ECO:0000313" key="3">
    <source>
        <dbReference type="EMBL" id="QDT92808.1"/>
    </source>
</evidence>
<dbReference type="InterPro" id="IPR018391">
    <property type="entry name" value="PQQ_b-propeller_rpt"/>
</dbReference>
<feature type="chain" id="PRO_5021883742" evidence="1">
    <location>
        <begin position="24"/>
        <end position="745"/>
    </location>
</feature>
<dbReference type="Gene3D" id="2.130.10.10">
    <property type="entry name" value="YVTN repeat-like/Quinoprotein amine dehydrogenase"/>
    <property type="match status" value="2"/>
</dbReference>
<dbReference type="RefSeq" id="WP_232103388.1">
    <property type="nucleotide sequence ID" value="NZ_CP036343.1"/>
</dbReference>
<proteinExistence type="predicted"/>
<evidence type="ECO:0000259" key="2">
    <source>
        <dbReference type="Pfam" id="PF13360"/>
    </source>
</evidence>
<dbReference type="Pfam" id="PF13360">
    <property type="entry name" value="PQQ_2"/>
    <property type="match status" value="1"/>
</dbReference>
<evidence type="ECO:0000256" key="1">
    <source>
        <dbReference type="SAM" id="SignalP"/>
    </source>
</evidence>
<dbReference type="AlphaFoldDB" id="A0A517VIH6"/>
<gene>
    <name evidence="3" type="ORF">Pan161_44790</name>
</gene>
<reference evidence="3 4" key="1">
    <citation type="submission" date="2019-02" db="EMBL/GenBank/DDBJ databases">
        <title>Deep-cultivation of Planctomycetes and their phenomic and genomic characterization uncovers novel biology.</title>
        <authorList>
            <person name="Wiegand S."/>
            <person name="Jogler M."/>
            <person name="Boedeker C."/>
            <person name="Pinto D."/>
            <person name="Vollmers J."/>
            <person name="Rivas-Marin E."/>
            <person name="Kohn T."/>
            <person name="Peeters S.H."/>
            <person name="Heuer A."/>
            <person name="Rast P."/>
            <person name="Oberbeckmann S."/>
            <person name="Bunk B."/>
            <person name="Jeske O."/>
            <person name="Meyerdierks A."/>
            <person name="Storesund J.E."/>
            <person name="Kallscheuer N."/>
            <person name="Luecker S."/>
            <person name="Lage O.M."/>
            <person name="Pohl T."/>
            <person name="Merkel B.J."/>
            <person name="Hornburger P."/>
            <person name="Mueller R.-W."/>
            <person name="Bruemmer F."/>
            <person name="Labrenz M."/>
            <person name="Spormann A.M."/>
            <person name="Op den Camp H."/>
            <person name="Overmann J."/>
            <person name="Amann R."/>
            <person name="Jetten M.S.M."/>
            <person name="Mascher T."/>
            <person name="Medema M.H."/>
            <person name="Devos D.P."/>
            <person name="Kaster A.-K."/>
            <person name="Ovreas L."/>
            <person name="Rohde M."/>
            <person name="Galperin M.Y."/>
            <person name="Jogler C."/>
        </authorList>
    </citation>
    <scope>NUCLEOTIDE SEQUENCE [LARGE SCALE GENOMIC DNA]</scope>
    <source>
        <strain evidence="3 4">Pan161</strain>
    </source>
</reference>
<keyword evidence="4" id="KW-1185">Reference proteome</keyword>
<feature type="domain" description="Pyrrolo-quinoline quinone repeat" evidence="2">
    <location>
        <begin position="93"/>
        <end position="295"/>
    </location>
</feature>
<dbReference type="EMBL" id="CP036343">
    <property type="protein sequence ID" value="QDT92808.1"/>
    <property type="molecule type" value="Genomic_DNA"/>
</dbReference>
<accession>A0A517VIH6</accession>
<evidence type="ECO:0000313" key="4">
    <source>
        <dbReference type="Proteomes" id="UP000316855"/>
    </source>
</evidence>
<organism evidence="3 4">
    <name type="scientific">Gimesia algae</name>
    <dbReference type="NCBI Taxonomy" id="2527971"/>
    <lineage>
        <taxon>Bacteria</taxon>
        <taxon>Pseudomonadati</taxon>
        <taxon>Planctomycetota</taxon>
        <taxon>Planctomycetia</taxon>
        <taxon>Planctomycetales</taxon>
        <taxon>Planctomycetaceae</taxon>
        <taxon>Gimesia</taxon>
    </lineage>
</organism>
<keyword evidence="1" id="KW-0732">Signal</keyword>
<dbReference type="InterPro" id="IPR002372">
    <property type="entry name" value="PQQ_rpt_dom"/>
</dbReference>
<name>A0A517VIH6_9PLAN</name>